<comment type="caution">
    <text evidence="1">The sequence shown here is derived from an EMBL/GenBank/DDBJ whole genome shotgun (WGS) entry which is preliminary data.</text>
</comment>
<name>A0A7J8WEF3_9ROSI</name>
<reference evidence="1 2" key="1">
    <citation type="journal article" date="2019" name="Genome Biol. Evol.">
        <title>Insights into the evolution of the New World diploid cottons (Gossypium, subgenus Houzingenia) based on genome sequencing.</title>
        <authorList>
            <person name="Grover C.E."/>
            <person name="Arick M.A. 2nd"/>
            <person name="Thrash A."/>
            <person name="Conover J.L."/>
            <person name="Sanders W.S."/>
            <person name="Peterson D.G."/>
            <person name="Frelichowski J.E."/>
            <person name="Scheffler J.A."/>
            <person name="Scheffler B.E."/>
            <person name="Wendel J.F."/>
        </authorList>
    </citation>
    <scope>NUCLEOTIDE SEQUENCE [LARGE SCALE GENOMIC DNA]</scope>
    <source>
        <strain evidence="1">57</strain>
        <tissue evidence="1">Leaf</tissue>
    </source>
</reference>
<protein>
    <submittedName>
        <fullName evidence="1">Uncharacterized protein</fullName>
    </submittedName>
</protein>
<accession>A0A7J8WEF3</accession>
<keyword evidence="2" id="KW-1185">Reference proteome</keyword>
<proteinExistence type="predicted"/>
<dbReference type="PANTHER" id="PTHR35483">
    <property type="entry name" value="NUCLEUSENVELOPE PROTEIN"/>
    <property type="match status" value="1"/>
</dbReference>
<dbReference type="OrthoDB" id="1680511at2759"/>
<sequence length="254" mass="29145">MKSIQANNTFFLPRINGSNPRKPELLLPSYPYLVCFNAKVPVTKKLIASSSLCSQQFVPLLKHKRCVSVSKCWQGTTVCKFGGQDKPAGDNKWHYVCLGKTCQRNEQVALLLKVLKCDKSEIPSMYEFRNVYHFHAYLTLDEAENLSELEVEYIGLLSMTKVASKAKRTRSQTSNGLLKPKKQKTSMGSILSQWRQNKEKWRYNEGVLYVSLLMFWNPCKSSVISVCHDRKRGGWVSERYALTTRDEKKEMLSS</sequence>
<dbReference type="PANTHER" id="PTHR35483:SF1">
    <property type="entry name" value="GLYCINE-RICH PROTEIN-RELATED"/>
    <property type="match status" value="1"/>
</dbReference>
<gene>
    <name evidence="1" type="ORF">Goklo_025178</name>
</gene>
<dbReference type="AlphaFoldDB" id="A0A7J8WEF3"/>
<organism evidence="1 2">
    <name type="scientific">Gossypium klotzschianum</name>
    <dbReference type="NCBI Taxonomy" id="34286"/>
    <lineage>
        <taxon>Eukaryota</taxon>
        <taxon>Viridiplantae</taxon>
        <taxon>Streptophyta</taxon>
        <taxon>Embryophyta</taxon>
        <taxon>Tracheophyta</taxon>
        <taxon>Spermatophyta</taxon>
        <taxon>Magnoliopsida</taxon>
        <taxon>eudicotyledons</taxon>
        <taxon>Gunneridae</taxon>
        <taxon>Pentapetalae</taxon>
        <taxon>rosids</taxon>
        <taxon>malvids</taxon>
        <taxon>Malvales</taxon>
        <taxon>Malvaceae</taxon>
        <taxon>Malvoideae</taxon>
        <taxon>Gossypium</taxon>
    </lineage>
</organism>
<evidence type="ECO:0000313" key="2">
    <source>
        <dbReference type="Proteomes" id="UP000593573"/>
    </source>
</evidence>
<dbReference type="EMBL" id="JABFAB010247439">
    <property type="protein sequence ID" value="MBA0673435.1"/>
    <property type="molecule type" value="Genomic_DNA"/>
</dbReference>
<dbReference type="Proteomes" id="UP000593573">
    <property type="component" value="Unassembled WGS sequence"/>
</dbReference>
<dbReference type="GO" id="GO:0009507">
    <property type="term" value="C:chloroplast"/>
    <property type="evidence" value="ECO:0007669"/>
    <property type="project" value="TreeGrafter"/>
</dbReference>
<evidence type="ECO:0000313" key="1">
    <source>
        <dbReference type="EMBL" id="MBA0673435.1"/>
    </source>
</evidence>